<dbReference type="Proteomes" id="UP000218811">
    <property type="component" value="Unassembled WGS sequence"/>
</dbReference>
<keyword evidence="8 10" id="KW-0503">Monooxygenase</keyword>
<dbReference type="InterPro" id="IPR017972">
    <property type="entry name" value="Cyt_P450_CS"/>
</dbReference>
<dbReference type="STRING" id="742152.A0A2H3JG28"/>
<keyword evidence="7 9" id="KW-0408">Iron</keyword>
<dbReference type="Gene3D" id="1.10.630.10">
    <property type="entry name" value="Cytochrome P450"/>
    <property type="match status" value="1"/>
</dbReference>
<sequence length="519" mass="57262">MDTLVYCALLLLGAFWILRDYVSRNILKPPFDNIPGPPAKSFWKGNLSQFFGRDCDDFQRDVALTYGPVVRMRGLFGRAILYVSDPVALNTVVIKEDHIFEKPERAIASAWVVPTAGEAHRKQRKMLNPVFSVAHMRTMLPIFYAIAHKLRTVIAARVDGGAHEVDVLNWMGRAALELIGQGGLGYSFDPLVGDADTTDGYGAALKALLLTRLHIVLRRVFPYAISLPYAPVQDVRAIIDTMNAKARGIYEAKRAAMEGADAGGQEVRREVRANTAASAQDRLSEEEVIAQMSIFLFAATDTTSNTTARILQLLAQHSDVQDRLRKEILDAGAGEGLSYDELNHLPLLDAVCRETLRLYPPVTSLTRVTNKDTVLPLSRPIRGTDGTIMSEIPVMKGTEIMMGIFGANANQEMWGEDALEWRPERWLAPLPQKVTGAPTPGVYSHLMSFSGGKKACIGFKFAETEMKVVLSVLLSTFHFELTWKPITWNAAGVQYPTVGKDDNTPQLPLKVKPLSVGKA</sequence>
<accession>A0A2H3JG28</accession>
<evidence type="ECO:0000256" key="3">
    <source>
        <dbReference type="ARBA" id="ARBA00010617"/>
    </source>
</evidence>
<evidence type="ECO:0000256" key="6">
    <source>
        <dbReference type="ARBA" id="ARBA00023002"/>
    </source>
</evidence>
<organism evidence="11 12">
    <name type="scientific">Wolfiporia cocos (strain MD-104)</name>
    <name type="common">Brown rot fungus</name>
    <dbReference type="NCBI Taxonomy" id="742152"/>
    <lineage>
        <taxon>Eukaryota</taxon>
        <taxon>Fungi</taxon>
        <taxon>Dikarya</taxon>
        <taxon>Basidiomycota</taxon>
        <taxon>Agaricomycotina</taxon>
        <taxon>Agaricomycetes</taxon>
        <taxon>Polyporales</taxon>
        <taxon>Phaeolaceae</taxon>
        <taxon>Wolfiporia</taxon>
    </lineage>
</organism>
<evidence type="ECO:0000256" key="4">
    <source>
        <dbReference type="ARBA" id="ARBA00022617"/>
    </source>
</evidence>
<keyword evidence="6 10" id="KW-0560">Oxidoreductase</keyword>
<gene>
    <name evidence="11" type="ORF">WOLCODRAFT_99010</name>
</gene>
<evidence type="ECO:0000256" key="10">
    <source>
        <dbReference type="RuleBase" id="RU000461"/>
    </source>
</evidence>
<name>A0A2H3JG28_WOLCO</name>
<reference evidence="11 12" key="1">
    <citation type="journal article" date="2012" name="Science">
        <title>The Paleozoic origin of enzymatic lignin decomposition reconstructed from 31 fungal genomes.</title>
        <authorList>
            <person name="Floudas D."/>
            <person name="Binder M."/>
            <person name="Riley R."/>
            <person name="Barry K."/>
            <person name="Blanchette R.A."/>
            <person name="Henrissat B."/>
            <person name="Martinez A.T."/>
            <person name="Otillar R."/>
            <person name="Spatafora J.W."/>
            <person name="Yadav J.S."/>
            <person name="Aerts A."/>
            <person name="Benoit I."/>
            <person name="Boyd A."/>
            <person name="Carlson A."/>
            <person name="Copeland A."/>
            <person name="Coutinho P.M."/>
            <person name="de Vries R.P."/>
            <person name="Ferreira P."/>
            <person name="Findley K."/>
            <person name="Foster B."/>
            <person name="Gaskell J."/>
            <person name="Glotzer D."/>
            <person name="Gorecki P."/>
            <person name="Heitman J."/>
            <person name="Hesse C."/>
            <person name="Hori C."/>
            <person name="Igarashi K."/>
            <person name="Jurgens J.A."/>
            <person name="Kallen N."/>
            <person name="Kersten P."/>
            <person name="Kohler A."/>
            <person name="Kuees U."/>
            <person name="Kumar T.K.A."/>
            <person name="Kuo A."/>
            <person name="LaButti K."/>
            <person name="Larrondo L.F."/>
            <person name="Lindquist E."/>
            <person name="Ling A."/>
            <person name="Lombard V."/>
            <person name="Lucas S."/>
            <person name="Lundell T."/>
            <person name="Martin R."/>
            <person name="McLaughlin D.J."/>
            <person name="Morgenstern I."/>
            <person name="Morin E."/>
            <person name="Murat C."/>
            <person name="Nagy L.G."/>
            <person name="Nolan M."/>
            <person name="Ohm R.A."/>
            <person name="Patyshakuliyeva A."/>
            <person name="Rokas A."/>
            <person name="Ruiz-Duenas F.J."/>
            <person name="Sabat G."/>
            <person name="Salamov A."/>
            <person name="Samejima M."/>
            <person name="Schmutz J."/>
            <person name="Slot J.C."/>
            <person name="St John F."/>
            <person name="Stenlid J."/>
            <person name="Sun H."/>
            <person name="Sun S."/>
            <person name="Syed K."/>
            <person name="Tsang A."/>
            <person name="Wiebenga A."/>
            <person name="Young D."/>
            <person name="Pisabarro A."/>
            <person name="Eastwood D.C."/>
            <person name="Martin F."/>
            <person name="Cullen D."/>
            <person name="Grigoriev I.V."/>
            <person name="Hibbett D.S."/>
        </authorList>
    </citation>
    <scope>NUCLEOTIDE SEQUENCE [LARGE SCALE GENOMIC DNA]</scope>
    <source>
        <strain evidence="11 12">MD-104</strain>
    </source>
</reference>
<keyword evidence="5 9" id="KW-0479">Metal-binding</keyword>
<dbReference type="GO" id="GO:0005506">
    <property type="term" value="F:iron ion binding"/>
    <property type="evidence" value="ECO:0007669"/>
    <property type="project" value="InterPro"/>
</dbReference>
<keyword evidence="4 9" id="KW-0349">Heme</keyword>
<dbReference type="PROSITE" id="PS00086">
    <property type="entry name" value="CYTOCHROME_P450"/>
    <property type="match status" value="1"/>
</dbReference>
<dbReference type="InterPro" id="IPR050121">
    <property type="entry name" value="Cytochrome_P450_monoxygenase"/>
</dbReference>
<keyword evidence="12" id="KW-1185">Reference proteome</keyword>
<evidence type="ECO:0000313" key="11">
    <source>
        <dbReference type="EMBL" id="PCH40495.1"/>
    </source>
</evidence>
<dbReference type="PRINTS" id="PR00465">
    <property type="entry name" value="EP450IV"/>
</dbReference>
<dbReference type="Pfam" id="PF00067">
    <property type="entry name" value="p450"/>
    <property type="match status" value="1"/>
</dbReference>
<evidence type="ECO:0000256" key="7">
    <source>
        <dbReference type="ARBA" id="ARBA00023004"/>
    </source>
</evidence>
<feature type="binding site" description="axial binding residue" evidence="9">
    <location>
        <position position="456"/>
    </location>
    <ligand>
        <name>heme</name>
        <dbReference type="ChEBI" id="CHEBI:30413"/>
    </ligand>
    <ligandPart>
        <name>Fe</name>
        <dbReference type="ChEBI" id="CHEBI:18248"/>
    </ligandPart>
</feature>
<dbReference type="InterPro" id="IPR001128">
    <property type="entry name" value="Cyt_P450"/>
</dbReference>
<dbReference type="SUPFAM" id="SSF48264">
    <property type="entry name" value="Cytochrome P450"/>
    <property type="match status" value="1"/>
</dbReference>
<dbReference type="PANTHER" id="PTHR24305:SF166">
    <property type="entry name" value="CYTOCHROME P450 12A4, MITOCHONDRIAL-RELATED"/>
    <property type="match status" value="1"/>
</dbReference>
<comment type="cofactor">
    <cofactor evidence="1 9">
        <name>heme</name>
        <dbReference type="ChEBI" id="CHEBI:30413"/>
    </cofactor>
</comment>
<dbReference type="OrthoDB" id="1470350at2759"/>
<dbReference type="InterPro" id="IPR002403">
    <property type="entry name" value="Cyt_P450_E_grp-IV"/>
</dbReference>
<dbReference type="GO" id="GO:0016705">
    <property type="term" value="F:oxidoreductase activity, acting on paired donors, with incorporation or reduction of molecular oxygen"/>
    <property type="evidence" value="ECO:0007669"/>
    <property type="project" value="InterPro"/>
</dbReference>
<comment type="pathway">
    <text evidence="2">Secondary metabolite biosynthesis.</text>
</comment>
<evidence type="ECO:0000313" key="12">
    <source>
        <dbReference type="Proteomes" id="UP000218811"/>
    </source>
</evidence>
<dbReference type="InterPro" id="IPR036396">
    <property type="entry name" value="Cyt_P450_sf"/>
</dbReference>
<dbReference type="OMA" id="DLIFYNM"/>
<evidence type="ECO:0000256" key="9">
    <source>
        <dbReference type="PIRSR" id="PIRSR602403-1"/>
    </source>
</evidence>
<dbReference type="AlphaFoldDB" id="A0A2H3JG28"/>
<evidence type="ECO:0000256" key="2">
    <source>
        <dbReference type="ARBA" id="ARBA00005179"/>
    </source>
</evidence>
<proteinExistence type="inferred from homology"/>
<protein>
    <submittedName>
        <fullName evidence="11">Cytochrome P450</fullName>
    </submittedName>
</protein>
<dbReference type="GO" id="GO:0020037">
    <property type="term" value="F:heme binding"/>
    <property type="evidence" value="ECO:0007669"/>
    <property type="project" value="InterPro"/>
</dbReference>
<dbReference type="EMBL" id="KB468053">
    <property type="protein sequence ID" value="PCH40495.1"/>
    <property type="molecule type" value="Genomic_DNA"/>
</dbReference>
<dbReference type="PANTHER" id="PTHR24305">
    <property type="entry name" value="CYTOCHROME P450"/>
    <property type="match status" value="1"/>
</dbReference>
<dbReference type="PRINTS" id="PR00385">
    <property type="entry name" value="P450"/>
</dbReference>
<evidence type="ECO:0000256" key="1">
    <source>
        <dbReference type="ARBA" id="ARBA00001971"/>
    </source>
</evidence>
<comment type="similarity">
    <text evidence="3 10">Belongs to the cytochrome P450 family.</text>
</comment>
<evidence type="ECO:0000256" key="8">
    <source>
        <dbReference type="ARBA" id="ARBA00023033"/>
    </source>
</evidence>
<evidence type="ECO:0000256" key="5">
    <source>
        <dbReference type="ARBA" id="ARBA00022723"/>
    </source>
</evidence>
<dbReference type="GO" id="GO:0004497">
    <property type="term" value="F:monooxygenase activity"/>
    <property type="evidence" value="ECO:0007669"/>
    <property type="project" value="UniProtKB-KW"/>
</dbReference>